<dbReference type="AlphaFoldDB" id="A0A2I8VLP2"/>
<evidence type="ECO:0000313" key="2">
    <source>
        <dbReference type="EMBL" id="AUV82804.1"/>
    </source>
</evidence>
<feature type="region of interest" description="Disordered" evidence="1">
    <location>
        <begin position="1"/>
        <end position="26"/>
    </location>
</feature>
<gene>
    <name evidence="2" type="ORF">C2R22_15115</name>
</gene>
<protein>
    <submittedName>
        <fullName evidence="2">Uncharacterized protein</fullName>
    </submittedName>
</protein>
<dbReference type="EMBL" id="CP026309">
    <property type="protein sequence ID" value="AUV82804.1"/>
    <property type="molecule type" value="Genomic_DNA"/>
</dbReference>
<reference evidence="2 3" key="1">
    <citation type="submission" date="2018-01" db="EMBL/GenBank/DDBJ databases">
        <title>Complete genome sequence of Salinigranum rubrum GX10T, an extremely halophilic archaeon isolated from a marine solar saltern.</title>
        <authorList>
            <person name="Han S."/>
        </authorList>
    </citation>
    <scope>NUCLEOTIDE SEQUENCE [LARGE SCALE GENOMIC DNA]</scope>
    <source>
        <strain evidence="2 3">GX10</strain>
    </source>
</reference>
<accession>A0A2I8VLP2</accession>
<name>A0A2I8VLP2_9EURY</name>
<evidence type="ECO:0000313" key="3">
    <source>
        <dbReference type="Proteomes" id="UP000236584"/>
    </source>
</evidence>
<evidence type="ECO:0000256" key="1">
    <source>
        <dbReference type="SAM" id="MobiDB-lite"/>
    </source>
</evidence>
<keyword evidence="3" id="KW-1185">Reference proteome</keyword>
<sequence>MEVLGSDVRDRLLVDQPHRRRRAREAGVCHPRDGEMVRKHAVPTRLGGSDLSEIQRLIPTRRTVRFETTENVTNRVRPDPR</sequence>
<proteinExistence type="predicted"/>
<dbReference type="Proteomes" id="UP000236584">
    <property type="component" value="Chromosome"/>
</dbReference>
<feature type="compositionally biased region" description="Basic and acidic residues" evidence="1">
    <location>
        <begin position="7"/>
        <end position="17"/>
    </location>
</feature>
<organism evidence="2 3">
    <name type="scientific">Salinigranum rubrum</name>
    <dbReference type="NCBI Taxonomy" id="755307"/>
    <lineage>
        <taxon>Archaea</taxon>
        <taxon>Methanobacteriati</taxon>
        <taxon>Methanobacteriota</taxon>
        <taxon>Stenosarchaea group</taxon>
        <taxon>Halobacteria</taxon>
        <taxon>Halobacteriales</taxon>
        <taxon>Haloferacaceae</taxon>
        <taxon>Salinigranum</taxon>
    </lineage>
</organism>
<dbReference type="KEGG" id="srub:C2R22_15115"/>